<dbReference type="GO" id="GO:0005737">
    <property type="term" value="C:cytoplasm"/>
    <property type="evidence" value="ECO:0007669"/>
    <property type="project" value="UniProtKB-SubCell"/>
</dbReference>
<keyword evidence="12 15" id="KW-0378">Hydrolase</keyword>
<evidence type="ECO:0000256" key="4">
    <source>
        <dbReference type="ARBA" id="ARBA00011738"/>
    </source>
</evidence>
<keyword evidence="8 15" id="KW-0819">tRNA processing</keyword>
<comment type="caution">
    <text evidence="19">The sequence shown here is derived from an EMBL/GenBank/DDBJ whole genome shotgun (WGS) entry which is preliminary data.</text>
</comment>
<dbReference type="Gene3D" id="1.10.1520.10">
    <property type="entry name" value="Ribonuclease III domain"/>
    <property type="match status" value="1"/>
</dbReference>
<dbReference type="EMBL" id="PHFL01000045">
    <property type="protein sequence ID" value="RFM24166.1"/>
    <property type="molecule type" value="Genomic_DNA"/>
</dbReference>
<comment type="catalytic activity">
    <reaction evidence="1 15">
        <text>Endonucleolytic cleavage to 5'-phosphomonoester.</text>
        <dbReference type="EC" id="3.1.26.3"/>
    </reaction>
</comment>
<protein>
    <recommendedName>
        <fullName evidence="15">Ribonuclease 3</fullName>
        <ecNumber evidence="15">3.1.26.3</ecNumber>
    </recommendedName>
    <alternativeName>
        <fullName evidence="15">Ribonuclease III</fullName>
        <shortName evidence="15">RNase III</shortName>
    </alternativeName>
</protein>
<dbReference type="GO" id="GO:0046872">
    <property type="term" value="F:metal ion binding"/>
    <property type="evidence" value="ECO:0007669"/>
    <property type="project" value="UniProtKB-KW"/>
</dbReference>
<gene>
    <name evidence="15 19" type="primary">rnc</name>
    <name evidence="19" type="ORF">D0433_06750</name>
</gene>
<dbReference type="PROSITE" id="PS50142">
    <property type="entry name" value="RNASE_3_2"/>
    <property type="match status" value="1"/>
</dbReference>
<feature type="binding site" evidence="15">
    <location>
        <position position="74"/>
    </location>
    <ligand>
        <name>Mg(2+)</name>
        <dbReference type="ChEBI" id="CHEBI:18420"/>
    </ligand>
</feature>
<accession>A0A395M080</accession>
<keyword evidence="11 15" id="KW-0255">Endonuclease</keyword>
<evidence type="ECO:0000256" key="6">
    <source>
        <dbReference type="ARBA" id="ARBA00022552"/>
    </source>
</evidence>
<evidence type="ECO:0000256" key="13">
    <source>
        <dbReference type="ARBA" id="ARBA00022842"/>
    </source>
</evidence>
<evidence type="ECO:0000256" key="9">
    <source>
        <dbReference type="ARBA" id="ARBA00022722"/>
    </source>
</evidence>
<dbReference type="InterPro" id="IPR011907">
    <property type="entry name" value="RNase_III"/>
</dbReference>
<evidence type="ECO:0000256" key="1">
    <source>
        <dbReference type="ARBA" id="ARBA00000109"/>
    </source>
</evidence>
<dbReference type="GO" id="GO:0008033">
    <property type="term" value="P:tRNA processing"/>
    <property type="evidence" value="ECO:0007669"/>
    <property type="project" value="UniProtKB-KW"/>
</dbReference>
<dbReference type="Gene3D" id="3.30.160.20">
    <property type="match status" value="1"/>
</dbReference>
<keyword evidence="9 15" id="KW-0540">Nuclease</keyword>
<dbReference type="SMART" id="SM00358">
    <property type="entry name" value="DSRM"/>
    <property type="match status" value="1"/>
</dbReference>
<dbReference type="InterPro" id="IPR036389">
    <property type="entry name" value="RNase_III_sf"/>
</dbReference>
<dbReference type="PANTHER" id="PTHR11207">
    <property type="entry name" value="RIBONUCLEASE III"/>
    <property type="match status" value="1"/>
</dbReference>
<dbReference type="FunFam" id="1.10.1520.10:FF:000001">
    <property type="entry name" value="Ribonuclease 3"/>
    <property type="match status" value="1"/>
</dbReference>
<dbReference type="PROSITE" id="PS50137">
    <property type="entry name" value="DS_RBD"/>
    <property type="match status" value="1"/>
</dbReference>
<name>A0A395M080_9BACT</name>
<dbReference type="Pfam" id="PF00035">
    <property type="entry name" value="dsrm"/>
    <property type="match status" value="1"/>
</dbReference>
<feature type="active site" evidence="15">
    <location>
        <position position="150"/>
    </location>
</feature>
<dbReference type="CDD" id="cd00593">
    <property type="entry name" value="RIBOc"/>
    <property type="match status" value="1"/>
</dbReference>
<evidence type="ECO:0000256" key="3">
    <source>
        <dbReference type="ARBA" id="ARBA00010183"/>
    </source>
</evidence>
<feature type="domain" description="DRBM" evidence="17">
    <location>
        <begin position="188"/>
        <end position="257"/>
    </location>
</feature>
<dbReference type="FunFam" id="3.30.160.20:FF:000003">
    <property type="entry name" value="Ribonuclease 3"/>
    <property type="match status" value="1"/>
</dbReference>
<dbReference type="EC" id="3.1.26.3" evidence="15"/>
<evidence type="ECO:0000259" key="17">
    <source>
        <dbReference type="PROSITE" id="PS50137"/>
    </source>
</evidence>
<feature type="compositionally biased region" description="Low complexity" evidence="16">
    <location>
        <begin position="245"/>
        <end position="254"/>
    </location>
</feature>
<dbReference type="InterPro" id="IPR014720">
    <property type="entry name" value="dsRBD_dom"/>
</dbReference>
<evidence type="ECO:0000256" key="12">
    <source>
        <dbReference type="ARBA" id="ARBA00022801"/>
    </source>
</evidence>
<evidence type="ECO:0000313" key="20">
    <source>
        <dbReference type="Proteomes" id="UP000266389"/>
    </source>
</evidence>
<dbReference type="Proteomes" id="UP000266389">
    <property type="component" value="Unassembled WGS sequence"/>
</dbReference>
<dbReference type="HAMAP" id="MF_00104">
    <property type="entry name" value="RNase_III"/>
    <property type="match status" value="1"/>
</dbReference>
<dbReference type="SUPFAM" id="SSF54768">
    <property type="entry name" value="dsRNA-binding domain-like"/>
    <property type="match status" value="1"/>
</dbReference>
<proteinExistence type="inferred from homology"/>
<feature type="binding site" evidence="15">
    <location>
        <position position="150"/>
    </location>
    <ligand>
        <name>Mg(2+)</name>
        <dbReference type="ChEBI" id="CHEBI:18420"/>
    </ligand>
</feature>
<keyword evidence="13 15" id="KW-0460">Magnesium</keyword>
<comment type="similarity">
    <text evidence="3">Belongs to the ribonuclease III family.</text>
</comment>
<dbReference type="SMART" id="SM00535">
    <property type="entry name" value="RIBOc"/>
    <property type="match status" value="1"/>
</dbReference>
<keyword evidence="5 15" id="KW-0963">Cytoplasm</keyword>
<dbReference type="PANTHER" id="PTHR11207:SF0">
    <property type="entry name" value="RIBONUCLEASE 3"/>
    <property type="match status" value="1"/>
</dbReference>
<evidence type="ECO:0000256" key="2">
    <source>
        <dbReference type="ARBA" id="ARBA00004496"/>
    </source>
</evidence>
<keyword evidence="15" id="KW-0699">rRNA-binding</keyword>
<dbReference type="GO" id="GO:0003725">
    <property type="term" value="F:double-stranded RNA binding"/>
    <property type="evidence" value="ECO:0007669"/>
    <property type="project" value="TreeGrafter"/>
</dbReference>
<keyword evidence="6 15" id="KW-0698">rRNA processing</keyword>
<dbReference type="PROSITE" id="PS00517">
    <property type="entry name" value="RNASE_3_1"/>
    <property type="match status" value="1"/>
</dbReference>
<evidence type="ECO:0000313" key="19">
    <source>
        <dbReference type="EMBL" id="RFM24166.1"/>
    </source>
</evidence>
<evidence type="ECO:0000256" key="11">
    <source>
        <dbReference type="ARBA" id="ARBA00022759"/>
    </source>
</evidence>
<evidence type="ECO:0000256" key="7">
    <source>
        <dbReference type="ARBA" id="ARBA00022664"/>
    </source>
</evidence>
<evidence type="ECO:0000256" key="8">
    <source>
        <dbReference type="ARBA" id="ARBA00022694"/>
    </source>
</evidence>
<evidence type="ECO:0000256" key="5">
    <source>
        <dbReference type="ARBA" id="ARBA00022490"/>
    </source>
</evidence>
<dbReference type="CDD" id="cd10845">
    <property type="entry name" value="DSRM_RNAse_III_family"/>
    <property type="match status" value="1"/>
</dbReference>
<dbReference type="GO" id="GO:0004525">
    <property type="term" value="F:ribonuclease III activity"/>
    <property type="evidence" value="ECO:0007669"/>
    <property type="project" value="UniProtKB-UniRule"/>
</dbReference>
<evidence type="ECO:0000256" key="15">
    <source>
        <dbReference type="HAMAP-Rule" id="MF_00104"/>
    </source>
</evidence>
<comment type="subcellular location">
    <subcellularLocation>
        <location evidence="2 15">Cytoplasm</location>
    </subcellularLocation>
</comment>
<dbReference type="SUPFAM" id="SSF69065">
    <property type="entry name" value="RNase III domain-like"/>
    <property type="match status" value="1"/>
</dbReference>
<dbReference type="GO" id="GO:0042802">
    <property type="term" value="F:identical protein binding"/>
    <property type="evidence" value="ECO:0007669"/>
    <property type="project" value="UniProtKB-ARBA"/>
</dbReference>
<dbReference type="GO" id="GO:0010468">
    <property type="term" value="P:regulation of gene expression"/>
    <property type="evidence" value="ECO:0007669"/>
    <property type="project" value="TreeGrafter"/>
</dbReference>
<evidence type="ECO:0000256" key="14">
    <source>
        <dbReference type="ARBA" id="ARBA00022884"/>
    </source>
</evidence>
<feature type="active site" evidence="15">
    <location>
        <position position="78"/>
    </location>
</feature>
<reference evidence="19 20" key="1">
    <citation type="journal article" date="2011" name="ISME J.">
        <title>Community ecology of hot spring cyanobacterial mats: predominant populations and their functional potential.</title>
        <authorList>
            <person name="Klatt C.G."/>
            <person name="Wood J.M."/>
            <person name="Rusch D.B."/>
            <person name="Bateson M.M."/>
            <person name="Hamamura N."/>
            <person name="Heidelberg J.F."/>
            <person name="Grossman A.R."/>
            <person name="Bhaya D."/>
            <person name="Cohan F.M."/>
            <person name="Kuhl M."/>
            <person name="Bryant D.A."/>
            <person name="Ward D.M."/>
        </authorList>
    </citation>
    <scope>NUCLEOTIDE SEQUENCE [LARGE SCALE GENOMIC DNA]</scope>
    <source>
        <strain evidence="19">OS</strain>
    </source>
</reference>
<feature type="binding site" evidence="15">
    <location>
        <position position="147"/>
    </location>
    <ligand>
        <name>Mg(2+)</name>
        <dbReference type="ChEBI" id="CHEBI:18420"/>
    </ligand>
</feature>
<keyword evidence="10 15" id="KW-0479">Metal-binding</keyword>
<dbReference type="GO" id="GO:0006397">
    <property type="term" value="P:mRNA processing"/>
    <property type="evidence" value="ECO:0007669"/>
    <property type="project" value="UniProtKB-UniRule"/>
</dbReference>
<evidence type="ECO:0000256" key="10">
    <source>
        <dbReference type="ARBA" id="ARBA00022723"/>
    </source>
</evidence>
<keyword evidence="7 15" id="KW-0507">mRNA processing</keyword>
<feature type="region of interest" description="Disordered" evidence="16">
    <location>
        <begin position="234"/>
        <end position="269"/>
    </location>
</feature>
<organism evidence="19 20">
    <name type="scientific">Candidatus Thermochlorobacter aerophilus</name>
    <dbReference type="NCBI Taxonomy" id="1868324"/>
    <lineage>
        <taxon>Bacteria</taxon>
        <taxon>Pseudomonadati</taxon>
        <taxon>Chlorobiota</taxon>
        <taxon>Chlorobiia</taxon>
        <taxon>Chlorobiales</taxon>
        <taxon>Candidatus Thermochlorobacteriaceae</taxon>
        <taxon>Candidatus Thermochlorobacter</taxon>
    </lineage>
</organism>
<dbReference type="InterPro" id="IPR000999">
    <property type="entry name" value="RNase_III_dom"/>
</dbReference>
<dbReference type="GO" id="GO:0006364">
    <property type="term" value="P:rRNA processing"/>
    <property type="evidence" value="ECO:0007669"/>
    <property type="project" value="UniProtKB-UniRule"/>
</dbReference>
<dbReference type="NCBIfam" id="TIGR02191">
    <property type="entry name" value="RNaseIII"/>
    <property type="match status" value="1"/>
</dbReference>
<dbReference type="AlphaFoldDB" id="A0A395M080"/>
<dbReference type="GO" id="GO:0019843">
    <property type="term" value="F:rRNA binding"/>
    <property type="evidence" value="ECO:0007669"/>
    <property type="project" value="UniProtKB-KW"/>
</dbReference>
<keyword evidence="14 15" id="KW-0694">RNA-binding</keyword>
<feature type="domain" description="RNase III" evidence="18">
    <location>
        <begin position="32"/>
        <end position="161"/>
    </location>
</feature>
<dbReference type="Pfam" id="PF14622">
    <property type="entry name" value="Ribonucleas_3_3"/>
    <property type="match status" value="1"/>
</dbReference>
<comment type="function">
    <text evidence="15">Digests double-stranded RNA. Involved in the processing of primary rRNA transcript to yield the immediate precursors to the large and small rRNAs (23S and 16S). Processes some mRNAs, and tRNAs when they are encoded in the rRNA operon. Processes pre-crRNA and tracrRNA of type II CRISPR loci if present in the organism.</text>
</comment>
<evidence type="ECO:0000256" key="16">
    <source>
        <dbReference type="SAM" id="MobiDB-lite"/>
    </source>
</evidence>
<evidence type="ECO:0000259" key="18">
    <source>
        <dbReference type="PROSITE" id="PS50142"/>
    </source>
</evidence>
<comment type="cofactor">
    <cofactor evidence="15">
        <name>Mg(2+)</name>
        <dbReference type="ChEBI" id="CHEBI:18420"/>
    </cofactor>
</comment>
<comment type="subunit">
    <text evidence="4 15">Homodimer.</text>
</comment>
<sequence>MWLRDMLFGRLFQTRVSPAPTPALSPADLRLKESLEAIVQYSINNLSLFKTALTHRSAIDFSDKSKFVSNERLEFLGDAVLDLVVAEYLYTSYPALDEGELTKLRSLVVNAKTLAGYARALHIGSMLIVSDSAASMGVRNSDTALSDALEALIGAIYLDGGYERAKHFVQAHILSRTDFEQLLSTEQNYKSVLLEYAQAQRIPLPVYVITSEEGPSHNKTFTVAVKLGEEIVGKGTGRSKKEAEQSAAREAAAKLNLPRDSRKTANHSR</sequence>